<comment type="similarity">
    <text evidence="2">Belongs to the PpiC/parvulin rotamase family.</text>
</comment>
<dbReference type="SUPFAM" id="SSF109998">
    <property type="entry name" value="Triger factor/SurA peptide-binding domain-like"/>
    <property type="match status" value="1"/>
</dbReference>
<dbReference type="PANTHER" id="PTHR47245">
    <property type="entry name" value="PEPTIDYLPROLYL ISOMERASE"/>
    <property type="match status" value="1"/>
</dbReference>
<protein>
    <recommendedName>
        <fullName evidence="4">Parvulin-like PPIase</fullName>
        <ecNumber evidence="3">5.2.1.8</ecNumber>
    </recommendedName>
    <alternativeName>
        <fullName evidence="6">Peptidyl-prolyl cis-trans isomerase plp</fullName>
    </alternativeName>
    <alternativeName>
        <fullName evidence="7">Rotamase plp</fullName>
    </alternativeName>
</protein>
<dbReference type="GO" id="GO:0016853">
    <property type="term" value="F:isomerase activity"/>
    <property type="evidence" value="ECO:0007669"/>
    <property type="project" value="UniProtKB-KW"/>
</dbReference>
<feature type="domain" description="PpiC" evidence="9">
    <location>
        <begin position="113"/>
        <end position="215"/>
    </location>
</feature>
<proteinExistence type="inferred from homology"/>
<dbReference type="Pfam" id="PF00639">
    <property type="entry name" value="Rotamase"/>
    <property type="match status" value="1"/>
</dbReference>
<comment type="catalytic activity">
    <reaction evidence="1">
        <text>[protein]-peptidylproline (omega=180) = [protein]-peptidylproline (omega=0)</text>
        <dbReference type="Rhea" id="RHEA:16237"/>
        <dbReference type="Rhea" id="RHEA-COMP:10747"/>
        <dbReference type="Rhea" id="RHEA-COMP:10748"/>
        <dbReference type="ChEBI" id="CHEBI:83833"/>
        <dbReference type="ChEBI" id="CHEBI:83834"/>
        <dbReference type="EC" id="5.2.1.8"/>
    </reaction>
</comment>
<evidence type="ECO:0000256" key="4">
    <source>
        <dbReference type="ARBA" id="ARBA00018370"/>
    </source>
</evidence>
<dbReference type="InterPro" id="IPR023058">
    <property type="entry name" value="PPIase_PpiC_CS"/>
</dbReference>
<gene>
    <name evidence="10" type="ORF">OEG82_22525</name>
</gene>
<sequence>MKPSLMSDIAVNGETISAALIASEAQNHPAPRSKPGAAWMAAARALAIRTLVLQEAKRLGLVPDPQEVAEGQVETDEEALVRQVLDAALDPVEPDPASIRSAYDAAPDRWRAPTLYEAAHILFPVKPGDVVALAKAKAGASAVLTELQRDPRGFDNLAREHSACSSRDNGGRLGQLISGDTVPEFEAALDALDEGSLTPEPVGTRYGLHIIRLDARAQGAVLPFEAVAPRIAEMLEKAAWAKAGRDFVARLARDAEVTGINLIAA</sequence>
<evidence type="ECO:0000259" key="9">
    <source>
        <dbReference type="PROSITE" id="PS50198"/>
    </source>
</evidence>
<evidence type="ECO:0000256" key="5">
    <source>
        <dbReference type="ARBA" id="ARBA00023110"/>
    </source>
</evidence>
<evidence type="ECO:0000256" key="8">
    <source>
        <dbReference type="PROSITE-ProRule" id="PRU00278"/>
    </source>
</evidence>
<evidence type="ECO:0000313" key="10">
    <source>
        <dbReference type="EMBL" id="MCY0096766.1"/>
    </source>
</evidence>
<keyword evidence="8 10" id="KW-0413">Isomerase</keyword>
<dbReference type="InterPro" id="IPR046357">
    <property type="entry name" value="PPIase_dom_sf"/>
</dbReference>
<accession>A0ABT3YLJ5</accession>
<comment type="caution">
    <text evidence="10">The sequence shown here is derived from an EMBL/GenBank/DDBJ whole genome shotgun (WGS) entry which is preliminary data.</text>
</comment>
<evidence type="ECO:0000256" key="1">
    <source>
        <dbReference type="ARBA" id="ARBA00000971"/>
    </source>
</evidence>
<dbReference type="PROSITE" id="PS01096">
    <property type="entry name" value="PPIC_PPIASE_1"/>
    <property type="match status" value="1"/>
</dbReference>
<dbReference type="PANTHER" id="PTHR47245:SF2">
    <property type="entry name" value="PEPTIDYL-PROLYL CIS-TRANS ISOMERASE HP_0175-RELATED"/>
    <property type="match status" value="1"/>
</dbReference>
<dbReference type="EC" id="5.2.1.8" evidence="3"/>
<dbReference type="RefSeq" id="WP_267614592.1">
    <property type="nucleotide sequence ID" value="NZ_JAOVZQ010000001.1"/>
</dbReference>
<evidence type="ECO:0000256" key="7">
    <source>
        <dbReference type="ARBA" id="ARBA00031484"/>
    </source>
</evidence>
<dbReference type="PROSITE" id="PS50198">
    <property type="entry name" value="PPIC_PPIASE_2"/>
    <property type="match status" value="1"/>
</dbReference>
<dbReference type="Proteomes" id="UP001081283">
    <property type="component" value="Unassembled WGS sequence"/>
</dbReference>
<keyword evidence="5 8" id="KW-0697">Rotamase</keyword>
<dbReference type="InterPro" id="IPR027304">
    <property type="entry name" value="Trigger_fact/SurA_dom_sf"/>
</dbReference>
<dbReference type="EMBL" id="JAOVZQ010000001">
    <property type="protein sequence ID" value="MCY0096766.1"/>
    <property type="molecule type" value="Genomic_DNA"/>
</dbReference>
<reference evidence="10" key="1">
    <citation type="submission" date="2022-10" db="EMBL/GenBank/DDBJ databases">
        <title>Hoeflea sp. J2-29, isolated from marine algae.</title>
        <authorList>
            <person name="Kristyanto S."/>
            <person name="Kim J.M."/>
            <person name="Jeon C.O."/>
        </authorList>
    </citation>
    <scope>NUCLEOTIDE SEQUENCE</scope>
    <source>
        <strain evidence="10">J2-29</strain>
    </source>
</reference>
<name>A0ABT3YLJ5_9HYPH</name>
<dbReference type="SUPFAM" id="SSF54534">
    <property type="entry name" value="FKBP-like"/>
    <property type="match status" value="1"/>
</dbReference>
<organism evidence="10 11">
    <name type="scientific">Hoeflea ulvae</name>
    <dbReference type="NCBI Taxonomy" id="2983764"/>
    <lineage>
        <taxon>Bacteria</taxon>
        <taxon>Pseudomonadati</taxon>
        <taxon>Pseudomonadota</taxon>
        <taxon>Alphaproteobacteria</taxon>
        <taxon>Hyphomicrobiales</taxon>
        <taxon>Rhizobiaceae</taxon>
        <taxon>Hoeflea</taxon>
    </lineage>
</organism>
<keyword evidence="11" id="KW-1185">Reference proteome</keyword>
<dbReference type="InterPro" id="IPR000297">
    <property type="entry name" value="PPIase_PpiC"/>
</dbReference>
<evidence type="ECO:0000313" key="11">
    <source>
        <dbReference type="Proteomes" id="UP001081283"/>
    </source>
</evidence>
<evidence type="ECO:0000256" key="3">
    <source>
        <dbReference type="ARBA" id="ARBA00013194"/>
    </source>
</evidence>
<evidence type="ECO:0000256" key="6">
    <source>
        <dbReference type="ARBA" id="ARBA00030642"/>
    </source>
</evidence>
<dbReference type="Gene3D" id="3.10.50.40">
    <property type="match status" value="1"/>
</dbReference>
<evidence type="ECO:0000256" key="2">
    <source>
        <dbReference type="ARBA" id="ARBA00007656"/>
    </source>
</evidence>
<dbReference type="InterPro" id="IPR050245">
    <property type="entry name" value="PrsA_foldase"/>
</dbReference>